<accession>A0A8J2PS78</accession>
<evidence type="ECO:0000313" key="3">
    <source>
        <dbReference type="Proteomes" id="UP000708208"/>
    </source>
</evidence>
<comment type="caution">
    <text evidence="2">The sequence shown here is derived from an EMBL/GenBank/DDBJ whole genome shotgun (WGS) entry which is preliminary data.</text>
</comment>
<name>A0A8J2PS78_9HEXA</name>
<protein>
    <recommendedName>
        <fullName evidence="1">CRAL-TRIO domain-containing protein</fullName>
    </recommendedName>
</protein>
<dbReference type="Proteomes" id="UP000708208">
    <property type="component" value="Unassembled WGS sequence"/>
</dbReference>
<gene>
    <name evidence="2" type="ORF">AFUS01_LOCUS41504</name>
</gene>
<sequence>MPWGSWDLVWLVEHAVLKEKFLTHYNQYIEDVRIGVFAKNLKQFGTEKNDTNDEIVVIVDYDGFQFSHLSTPEAVKFVLTLASKLEKCYAQISYGYVINANPLAYQVVILSKPTAGNFLQKMDIHGTNSQSWIPKIQRRIPQEQLPPAYGGSSDFKPLVTYNFLD</sequence>
<dbReference type="OrthoDB" id="1434354at2759"/>
<dbReference type="InterPro" id="IPR001251">
    <property type="entry name" value="CRAL-TRIO_dom"/>
</dbReference>
<dbReference type="AlphaFoldDB" id="A0A8J2PS78"/>
<organism evidence="2 3">
    <name type="scientific">Allacma fusca</name>
    <dbReference type="NCBI Taxonomy" id="39272"/>
    <lineage>
        <taxon>Eukaryota</taxon>
        <taxon>Metazoa</taxon>
        <taxon>Ecdysozoa</taxon>
        <taxon>Arthropoda</taxon>
        <taxon>Hexapoda</taxon>
        <taxon>Collembola</taxon>
        <taxon>Symphypleona</taxon>
        <taxon>Sminthuridae</taxon>
        <taxon>Allacma</taxon>
    </lineage>
</organism>
<evidence type="ECO:0000313" key="2">
    <source>
        <dbReference type="EMBL" id="CAG7831779.1"/>
    </source>
</evidence>
<dbReference type="PROSITE" id="PS50191">
    <property type="entry name" value="CRAL_TRIO"/>
    <property type="match status" value="1"/>
</dbReference>
<keyword evidence="3" id="KW-1185">Reference proteome</keyword>
<dbReference type="EMBL" id="CAJVCH010561973">
    <property type="protein sequence ID" value="CAG7831779.1"/>
    <property type="molecule type" value="Genomic_DNA"/>
</dbReference>
<reference evidence="2" key="1">
    <citation type="submission" date="2021-06" db="EMBL/GenBank/DDBJ databases">
        <authorList>
            <person name="Hodson N. C."/>
            <person name="Mongue J. A."/>
            <person name="Jaron S. K."/>
        </authorList>
    </citation>
    <scope>NUCLEOTIDE SEQUENCE</scope>
</reference>
<evidence type="ECO:0000259" key="1">
    <source>
        <dbReference type="PROSITE" id="PS50191"/>
    </source>
</evidence>
<proteinExistence type="predicted"/>
<dbReference type="Pfam" id="PF00650">
    <property type="entry name" value="CRAL_TRIO"/>
    <property type="match status" value="1"/>
</dbReference>
<dbReference type="CDD" id="cd00170">
    <property type="entry name" value="SEC14"/>
    <property type="match status" value="1"/>
</dbReference>
<feature type="domain" description="CRAL-TRIO" evidence="1">
    <location>
        <begin position="1"/>
        <end position="157"/>
    </location>
</feature>